<dbReference type="Pfam" id="PF00155">
    <property type="entry name" value="Aminotran_1_2"/>
    <property type="match status" value="1"/>
</dbReference>
<evidence type="ECO:0000313" key="6">
    <source>
        <dbReference type="Proteomes" id="UP000694308"/>
    </source>
</evidence>
<name>A0A949TW77_9CLOT</name>
<accession>A0A949TW77</accession>
<dbReference type="GO" id="GO:0003700">
    <property type="term" value="F:DNA-binding transcription factor activity"/>
    <property type="evidence" value="ECO:0007669"/>
    <property type="project" value="InterPro"/>
</dbReference>
<evidence type="ECO:0000256" key="2">
    <source>
        <dbReference type="ARBA" id="ARBA00023125"/>
    </source>
</evidence>
<keyword evidence="6" id="KW-1185">Reference proteome</keyword>
<protein>
    <submittedName>
        <fullName evidence="5">PLP-dependent aminotransferase family protein</fullName>
    </submittedName>
</protein>
<dbReference type="CDD" id="cd00609">
    <property type="entry name" value="AAT_like"/>
    <property type="match status" value="1"/>
</dbReference>
<reference evidence="5" key="1">
    <citation type="submission" date="2020-12" db="EMBL/GenBank/DDBJ databases">
        <title>Clostridium thailandense sp. nov., a novel acetogenic bacterium isolated from peat land soil in Thailand.</title>
        <authorList>
            <person name="Chaikitkaew S."/>
            <person name="Birkeland N.K."/>
        </authorList>
    </citation>
    <scope>NUCLEOTIDE SEQUENCE</scope>
    <source>
        <strain evidence="5">PL3</strain>
    </source>
</reference>
<evidence type="ECO:0000256" key="3">
    <source>
        <dbReference type="ARBA" id="ARBA00023163"/>
    </source>
</evidence>
<evidence type="ECO:0000256" key="1">
    <source>
        <dbReference type="ARBA" id="ARBA00023015"/>
    </source>
</evidence>
<dbReference type="InterPro" id="IPR000524">
    <property type="entry name" value="Tscrpt_reg_HTH_GntR"/>
</dbReference>
<dbReference type="AlphaFoldDB" id="A0A949TW77"/>
<dbReference type="PROSITE" id="PS50949">
    <property type="entry name" value="HTH_GNTR"/>
    <property type="match status" value="1"/>
</dbReference>
<dbReference type="EMBL" id="JAEEGC010000018">
    <property type="protein sequence ID" value="MBV7272098.1"/>
    <property type="molecule type" value="Genomic_DNA"/>
</dbReference>
<evidence type="ECO:0000313" key="5">
    <source>
        <dbReference type="EMBL" id="MBV7272098.1"/>
    </source>
</evidence>
<sequence length="444" mass="51377">MMKYEDIINYLKNSILDGSILPGQKLPSLRDICCQFQCSKITAVKVYDLLEKQHIVYSIPKSGHYLIENHLDLKDTILNKDINFSTSIPNSCTLPYDDFQHCLNQSMDLNKRHFFSHTETQGLKSLIHVISKQLQNYQVFSNKEDLFITTGSQQAINILTMMEFPNNKKNVLIEQPTYHGIIKALELNNINTIGIQRTGDGIDFNQLEKIFKYNDIKFFYIIPRFHNPTGFSYSNKEKQQILELAKKYDVFIVEDDYLGDLEVNKKCDPIYALDYSSRVIYLKTYSKILFSELRISAVVLPKVLVNTFHEYKKWTDLNTSILSQGALEIYIKSGMFNEHTKKLRKIYSERMSYLSELTKGLDNTKLKWSIPDSGFFASFEINDNIGVKNFIKALERKNVLLSDSSIFYLKNNMSSNLIRLSISNTDTNEIKKGISIILGETIRN</sequence>
<dbReference type="GO" id="GO:0008483">
    <property type="term" value="F:transaminase activity"/>
    <property type="evidence" value="ECO:0007669"/>
    <property type="project" value="UniProtKB-KW"/>
</dbReference>
<evidence type="ECO:0000259" key="4">
    <source>
        <dbReference type="PROSITE" id="PS50949"/>
    </source>
</evidence>
<keyword evidence="5" id="KW-0808">Transferase</keyword>
<dbReference type="SMART" id="SM00345">
    <property type="entry name" value="HTH_GNTR"/>
    <property type="match status" value="1"/>
</dbReference>
<dbReference type="InterPro" id="IPR004839">
    <property type="entry name" value="Aminotransferase_I/II_large"/>
</dbReference>
<keyword evidence="2" id="KW-0238">DNA-binding</keyword>
<dbReference type="PANTHER" id="PTHR46577:SF1">
    <property type="entry name" value="HTH-TYPE TRANSCRIPTIONAL REGULATORY PROTEIN GABR"/>
    <property type="match status" value="1"/>
</dbReference>
<keyword evidence="5" id="KW-0032">Aminotransferase</keyword>
<dbReference type="PANTHER" id="PTHR46577">
    <property type="entry name" value="HTH-TYPE TRANSCRIPTIONAL REGULATORY PROTEIN GABR"/>
    <property type="match status" value="1"/>
</dbReference>
<dbReference type="Pfam" id="PF00392">
    <property type="entry name" value="GntR"/>
    <property type="match status" value="1"/>
</dbReference>
<gene>
    <name evidence="5" type="ORF">I6U48_04095</name>
</gene>
<dbReference type="GO" id="GO:0030170">
    <property type="term" value="F:pyridoxal phosphate binding"/>
    <property type="evidence" value="ECO:0007669"/>
    <property type="project" value="InterPro"/>
</dbReference>
<dbReference type="GO" id="GO:0003677">
    <property type="term" value="F:DNA binding"/>
    <property type="evidence" value="ECO:0007669"/>
    <property type="project" value="UniProtKB-KW"/>
</dbReference>
<keyword evidence="3" id="KW-0804">Transcription</keyword>
<keyword evidence="1" id="KW-0805">Transcription regulation</keyword>
<proteinExistence type="predicted"/>
<dbReference type="Proteomes" id="UP000694308">
    <property type="component" value="Unassembled WGS sequence"/>
</dbReference>
<feature type="domain" description="HTH gntR-type" evidence="4">
    <location>
        <begin position="1"/>
        <end position="69"/>
    </location>
</feature>
<dbReference type="CDD" id="cd07377">
    <property type="entry name" value="WHTH_GntR"/>
    <property type="match status" value="1"/>
</dbReference>
<dbReference type="InterPro" id="IPR051446">
    <property type="entry name" value="HTH_trans_reg/aminotransferase"/>
</dbReference>
<organism evidence="5 6">
    <name type="scientific">Clostridium thailandense</name>
    <dbReference type="NCBI Taxonomy" id="2794346"/>
    <lineage>
        <taxon>Bacteria</taxon>
        <taxon>Bacillati</taxon>
        <taxon>Bacillota</taxon>
        <taxon>Clostridia</taxon>
        <taxon>Eubacteriales</taxon>
        <taxon>Clostridiaceae</taxon>
        <taxon>Clostridium</taxon>
    </lineage>
</organism>
<comment type="caution">
    <text evidence="5">The sequence shown here is derived from an EMBL/GenBank/DDBJ whole genome shotgun (WGS) entry which is preliminary data.</text>
</comment>